<reference evidence="2" key="1">
    <citation type="submission" date="2023-08" db="EMBL/GenBank/DDBJ databases">
        <title>A collection of bacterial strains from the Burkholderia cepacia Research Laboratory and Repository.</title>
        <authorList>
            <person name="Lipuma J."/>
            <person name="Spilker T."/>
        </authorList>
    </citation>
    <scope>NUCLEOTIDE SEQUENCE</scope>
    <source>
        <strain evidence="2">AU0862</strain>
    </source>
</reference>
<name>A0AAW4TKK5_9BURK</name>
<evidence type="ECO:0000313" key="3">
    <source>
        <dbReference type="Proteomes" id="UP001199070"/>
    </source>
</evidence>
<organism evidence="2 3">
    <name type="scientific">Burkholderia cenocepacia</name>
    <dbReference type="NCBI Taxonomy" id="95486"/>
    <lineage>
        <taxon>Bacteria</taxon>
        <taxon>Pseudomonadati</taxon>
        <taxon>Pseudomonadota</taxon>
        <taxon>Betaproteobacteria</taxon>
        <taxon>Burkholderiales</taxon>
        <taxon>Burkholderiaceae</taxon>
        <taxon>Burkholderia</taxon>
        <taxon>Burkholderia cepacia complex</taxon>
    </lineage>
</organism>
<evidence type="ECO:0000313" key="2">
    <source>
        <dbReference type="EMBL" id="MCA8383133.1"/>
    </source>
</evidence>
<proteinExistence type="predicted"/>
<dbReference type="InterPro" id="IPR009799">
    <property type="entry name" value="EthD_dom"/>
</dbReference>
<dbReference type="GO" id="GO:0016491">
    <property type="term" value="F:oxidoreductase activity"/>
    <property type="evidence" value="ECO:0007669"/>
    <property type="project" value="InterPro"/>
</dbReference>
<dbReference type="EMBL" id="JAIZTC010000010">
    <property type="protein sequence ID" value="MCA8383133.1"/>
    <property type="molecule type" value="Genomic_DNA"/>
</dbReference>
<accession>A0AAW4TKK5</accession>
<dbReference type="RefSeq" id="WP_175684210.1">
    <property type="nucleotide sequence ID" value="NZ_CADEQA010000023.1"/>
</dbReference>
<dbReference type="AlphaFoldDB" id="A0AAW4TKK5"/>
<comment type="caution">
    <text evidence="2">The sequence shown here is derived from an EMBL/GenBank/DDBJ whole genome shotgun (WGS) entry which is preliminary data.</text>
</comment>
<dbReference type="InterPro" id="IPR011008">
    <property type="entry name" value="Dimeric_a/b-barrel"/>
</dbReference>
<gene>
    <name evidence="2" type="ORF">LGN22_29920</name>
</gene>
<dbReference type="Proteomes" id="UP001199070">
    <property type="component" value="Unassembled WGS sequence"/>
</dbReference>
<feature type="domain" description="EthD" evidence="1">
    <location>
        <begin position="51"/>
        <end position="147"/>
    </location>
</feature>
<evidence type="ECO:0000259" key="1">
    <source>
        <dbReference type="Pfam" id="PF07110"/>
    </source>
</evidence>
<protein>
    <submittedName>
        <fullName evidence="2">EthD domain-containing protein</fullName>
    </submittedName>
</protein>
<dbReference type="SUPFAM" id="SSF54909">
    <property type="entry name" value="Dimeric alpha+beta barrel"/>
    <property type="match status" value="2"/>
</dbReference>
<sequence>MKFSLDRRQLLASMALDATSGTPAQPATSLGAAPPHADLALKLMIVGRRRSGTTLAEHRHYIRRVHGELVMQNIAADPVNAPQRYVQNPVFDGTFRTADAGAADPFALNRDFVTQIWFPDPLSMERARQSAFYLEKVKHDEDNFVDQASVIFMPVRERVIGGAAAPANQRVKLFGFLQRSSGAAPDDFRRAWGAAPWAAGDSAGVLRYAQNDTLPTPMGSPLVDGIDEFWFDDEADARIFHLRWEAWVSEELVRPGLVPEARHFVLLAHEDVIHAGPR</sequence>
<dbReference type="Gene3D" id="3.30.70.100">
    <property type="match status" value="2"/>
</dbReference>
<dbReference type="Pfam" id="PF07110">
    <property type="entry name" value="EthD"/>
    <property type="match status" value="1"/>
</dbReference>